<feature type="region of interest" description="Disordered" evidence="1">
    <location>
        <begin position="224"/>
        <end position="246"/>
    </location>
</feature>
<dbReference type="OrthoDB" id="276660at2"/>
<feature type="compositionally biased region" description="Pro residues" evidence="1">
    <location>
        <begin position="227"/>
        <end position="237"/>
    </location>
</feature>
<name>A0A3A8KSN6_9BACT</name>
<dbReference type="RefSeq" id="WP_120602210.1">
    <property type="nucleotide sequence ID" value="NZ_JABFJX010000052.1"/>
</dbReference>
<sequence>MDTDTPDTRLQGLALAWLATRSEKKAGTRNELAKTLHAFVEHRWSRGEWTGRFDALLTGLLDGKLVEARGRSGLALTGPGRQQALKFLRVDSPKGLTWKRVKQQHLLAKGLGLPGTKPALGRLSDADGVRALVLKRAHKVDGPETPTLAQVRDRLLWRQLGVETDEAFSLRAVQAHLLGKLLKQEVSDPKRGVEQLAARAVGASRVDAEVVRMAALREWVLAGADKAPPPGQKPPEAPLKSEPKVPSADTASFAQRVLDAAGAVPPTGRFGDNKVFISHVWKALQPEWSDRPAFNEALLAANRAHYLSLGRADLLAAMNSRDITESEVRTVGASFHFVVL</sequence>
<evidence type="ECO:0000313" key="2">
    <source>
        <dbReference type="EMBL" id="RKH04994.1"/>
    </source>
</evidence>
<proteinExistence type="predicted"/>
<dbReference type="AlphaFoldDB" id="A0A3A8KSN6"/>
<gene>
    <name evidence="2" type="ORF">D7X32_09515</name>
</gene>
<dbReference type="Proteomes" id="UP000268313">
    <property type="component" value="Unassembled WGS sequence"/>
</dbReference>
<dbReference type="EMBL" id="RAWE01000023">
    <property type="protein sequence ID" value="RKH04994.1"/>
    <property type="molecule type" value="Genomic_DNA"/>
</dbReference>
<protein>
    <submittedName>
        <fullName evidence="2">Uncharacterized protein</fullName>
    </submittedName>
</protein>
<evidence type="ECO:0000256" key="1">
    <source>
        <dbReference type="SAM" id="MobiDB-lite"/>
    </source>
</evidence>
<evidence type="ECO:0000313" key="3">
    <source>
        <dbReference type="Proteomes" id="UP000268313"/>
    </source>
</evidence>
<organism evidence="2 3">
    <name type="scientific">Corallococcus carmarthensis</name>
    <dbReference type="NCBI Taxonomy" id="2316728"/>
    <lineage>
        <taxon>Bacteria</taxon>
        <taxon>Pseudomonadati</taxon>
        <taxon>Myxococcota</taxon>
        <taxon>Myxococcia</taxon>
        <taxon>Myxococcales</taxon>
        <taxon>Cystobacterineae</taxon>
        <taxon>Myxococcaceae</taxon>
        <taxon>Corallococcus</taxon>
    </lineage>
</organism>
<reference evidence="3" key="1">
    <citation type="submission" date="2018-09" db="EMBL/GenBank/DDBJ databases">
        <authorList>
            <person name="Livingstone P.G."/>
            <person name="Whitworth D.E."/>
        </authorList>
    </citation>
    <scope>NUCLEOTIDE SEQUENCE [LARGE SCALE GENOMIC DNA]</scope>
    <source>
        <strain evidence="3">CA043D</strain>
    </source>
</reference>
<accession>A0A3A8KSN6</accession>
<comment type="caution">
    <text evidence="2">The sequence shown here is derived from an EMBL/GenBank/DDBJ whole genome shotgun (WGS) entry which is preliminary data.</text>
</comment>
<keyword evidence="3" id="KW-1185">Reference proteome</keyword>